<evidence type="ECO:0008006" key="3">
    <source>
        <dbReference type="Google" id="ProtNLM"/>
    </source>
</evidence>
<dbReference type="OrthoDB" id="886754at2"/>
<dbReference type="InterPro" id="IPR010064">
    <property type="entry name" value="HK97-gp10_tail"/>
</dbReference>
<dbReference type="Pfam" id="PF04883">
    <property type="entry name" value="HK97-gp10_like"/>
    <property type="match status" value="1"/>
</dbReference>
<dbReference type="EMBL" id="LSNG01000031">
    <property type="protein sequence ID" value="KXN75960.1"/>
    <property type="molecule type" value="Genomic_DNA"/>
</dbReference>
<comment type="caution">
    <text evidence="1">The sequence shown here is derived from an EMBL/GenBank/DDBJ whole genome shotgun (WGS) entry which is preliminary data.</text>
</comment>
<dbReference type="AlphaFoldDB" id="A0A9X0LXM2"/>
<proteinExistence type="predicted"/>
<dbReference type="RefSeq" id="WP_061400355.1">
    <property type="nucleotide sequence ID" value="NZ_LSNG01000031.1"/>
</dbReference>
<dbReference type="NCBIfam" id="TIGR01725">
    <property type="entry name" value="phge_HK97_gp10"/>
    <property type="match status" value="1"/>
</dbReference>
<evidence type="ECO:0000313" key="1">
    <source>
        <dbReference type="EMBL" id="KXN75960.1"/>
    </source>
</evidence>
<reference evidence="1 2" key="1">
    <citation type="submission" date="2016-02" db="EMBL/GenBank/DDBJ databases">
        <title>Complete Genome Sequences of Lactobacillus johnsonii Strain W1.</title>
        <authorList>
            <person name="Sun Y."/>
            <person name="Wu X."/>
        </authorList>
    </citation>
    <scope>NUCLEOTIDE SEQUENCE [LARGE SCALE GENOMIC DNA]</scope>
    <source>
        <strain evidence="1 2">W1</strain>
    </source>
</reference>
<evidence type="ECO:0000313" key="2">
    <source>
        <dbReference type="Proteomes" id="UP000070346"/>
    </source>
</evidence>
<protein>
    <recommendedName>
        <fullName evidence="3">HK97 gp10 family phage protein</fullName>
    </recommendedName>
</protein>
<dbReference type="Proteomes" id="UP000070346">
    <property type="component" value="Unassembled WGS sequence"/>
</dbReference>
<gene>
    <name evidence="1" type="ORF">AYJ53_08015</name>
</gene>
<organism evidence="1 2">
    <name type="scientific">Lactobacillus johnsonii</name>
    <dbReference type="NCBI Taxonomy" id="33959"/>
    <lineage>
        <taxon>Bacteria</taxon>
        <taxon>Bacillati</taxon>
        <taxon>Bacillota</taxon>
        <taxon>Bacilli</taxon>
        <taxon>Lactobacillales</taxon>
        <taxon>Lactobacillaceae</taxon>
        <taxon>Lactobacillus</taxon>
    </lineage>
</organism>
<accession>A0A9X0LXM2</accession>
<sequence>MADYSISWDGLDALDEALANQQSMNTVKKVVKKHTANLMTATQQAVPVDTGHLKQSAQIQISRDGSTGSVTYGGGLVNYAAYVEFGTRFMDARKYVGVPFMSERMKFIDDLRDLTR</sequence>
<name>A0A9X0LXM2_LACJH</name>